<dbReference type="EnsemblPlants" id="OGLUM08G09270.1">
    <property type="protein sequence ID" value="OGLUM08G09270.1"/>
    <property type="gene ID" value="OGLUM08G09270"/>
</dbReference>
<proteinExistence type="predicted"/>
<dbReference type="AlphaFoldDB" id="A0A0E0AT59"/>
<feature type="region of interest" description="Disordered" evidence="1">
    <location>
        <begin position="147"/>
        <end position="200"/>
    </location>
</feature>
<evidence type="ECO:0000256" key="1">
    <source>
        <dbReference type="SAM" id="MobiDB-lite"/>
    </source>
</evidence>
<dbReference type="HOGENOM" id="CLU_1016979_0_0_1"/>
<dbReference type="STRING" id="40148.A0A0E0AT59"/>
<reference evidence="2" key="2">
    <citation type="submission" date="2018-05" db="EMBL/GenBank/DDBJ databases">
        <title>OgluRS3 (Oryza glumaepatula Reference Sequence Version 3).</title>
        <authorList>
            <person name="Zhang J."/>
            <person name="Kudrna D."/>
            <person name="Lee S."/>
            <person name="Talag J."/>
            <person name="Welchert J."/>
            <person name="Wing R.A."/>
        </authorList>
    </citation>
    <scope>NUCLEOTIDE SEQUENCE [LARGE SCALE GENOMIC DNA]</scope>
</reference>
<feature type="compositionally biased region" description="Low complexity" evidence="1">
    <location>
        <begin position="154"/>
        <end position="198"/>
    </location>
</feature>
<sequence>MARMSNLCLSGSVERARGYGERDALCLRLHRRPPELAASIAGRPSLLCVRWRTWLDGHDADDQDDGPFAASTASTREAEKGRGKLAGFPDDLCLAGSHGVLCDDDDASHVVGISLGYVSDFSVNPSSAAPSASASATLLTSGLLPPPSRAYTASSSMRGRSRRSSGGSLPRSRTSCSSTTPRSLAASPSPSPASRSSANAVAEGGAGWRVAVRMARSLWPAASSGGRDGRGGEIVGADVWLRLTAMTVDGDDRTASNALLGAAHRATCAAWLPA</sequence>
<protein>
    <submittedName>
        <fullName evidence="2">Uncharacterized protein</fullName>
    </submittedName>
</protein>
<reference evidence="2" key="1">
    <citation type="submission" date="2015-04" db="UniProtKB">
        <authorList>
            <consortium name="EnsemblPlants"/>
        </authorList>
    </citation>
    <scope>IDENTIFICATION</scope>
</reference>
<accession>A0A0E0AT59</accession>
<name>A0A0E0AT59_9ORYZ</name>
<dbReference type="Gramene" id="OGLUM08G09270.1">
    <property type="protein sequence ID" value="OGLUM08G09270.1"/>
    <property type="gene ID" value="OGLUM08G09270"/>
</dbReference>
<dbReference type="Proteomes" id="UP000026961">
    <property type="component" value="Chromosome 8"/>
</dbReference>
<keyword evidence="3" id="KW-1185">Reference proteome</keyword>
<evidence type="ECO:0000313" key="3">
    <source>
        <dbReference type="Proteomes" id="UP000026961"/>
    </source>
</evidence>
<evidence type="ECO:0000313" key="2">
    <source>
        <dbReference type="EnsemblPlants" id="OGLUM08G09270.1"/>
    </source>
</evidence>
<feature type="region of interest" description="Disordered" evidence="1">
    <location>
        <begin position="62"/>
        <end position="82"/>
    </location>
</feature>
<organism evidence="2">
    <name type="scientific">Oryza glumipatula</name>
    <dbReference type="NCBI Taxonomy" id="40148"/>
    <lineage>
        <taxon>Eukaryota</taxon>
        <taxon>Viridiplantae</taxon>
        <taxon>Streptophyta</taxon>
        <taxon>Embryophyta</taxon>
        <taxon>Tracheophyta</taxon>
        <taxon>Spermatophyta</taxon>
        <taxon>Magnoliopsida</taxon>
        <taxon>Liliopsida</taxon>
        <taxon>Poales</taxon>
        <taxon>Poaceae</taxon>
        <taxon>BOP clade</taxon>
        <taxon>Oryzoideae</taxon>
        <taxon>Oryzeae</taxon>
        <taxon>Oryzinae</taxon>
        <taxon>Oryza</taxon>
    </lineage>
</organism>